<reference evidence="3 4" key="1">
    <citation type="journal article" date="2012" name="J. Bacteriol.">
        <title>Genome Sequence of n-Alkane-Degrading Hydrocarboniphaga effusa Strain AP103T (ATCC BAA-332T).</title>
        <authorList>
            <person name="Chang H.K."/>
            <person name="Zylstra G.J."/>
            <person name="Chae J.C."/>
        </authorList>
    </citation>
    <scope>NUCLEOTIDE SEQUENCE [LARGE SCALE GENOMIC DNA]</scope>
    <source>
        <strain evidence="3 4">AP103</strain>
    </source>
</reference>
<accession>I8T7P1</accession>
<evidence type="ECO:0000313" key="3">
    <source>
        <dbReference type="EMBL" id="EIT69778.1"/>
    </source>
</evidence>
<evidence type="ECO:0008006" key="5">
    <source>
        <dbReference type="Google" id="ProtNLM"/>
    </source>
</evidence>
<name>I8T7P1_9GAMM</name>
<feature type="chain" id="PRO_5003714436" description="Gram-positive cocci surface proteins LPxTG domain-containing protein" evidence="2">
    <location>
        <begin position="38"/>
        <end position="190"/>
    </location>
</feature>
<organism evidence="3 4">
    <name type="scientific">Hydrocarboniphaga effusa AP103</name>
    <dbReference type="NCBI Taxonomy" id="1172194"/>
    <lineage>
        <taxon>Bacteria</taxon>
        <taxon>Pseudomonadati</taxon>
        <taxon>Pseudomonadota</taxon>
        <taxon>Gammaproteobacteria</taxon>
        <taxon>Nevskiales</taxon>
        <taxon>Nevskiaceae</taxon>
        <taxon>Hydrocarboniphaga</taxon>
    </lineage>
</organism>
<comment type="caution">
    <text evidence="3">The sequence shown here is derived from an EMBL/GenBank/DDBJ whole genome shotgun (WGS) entry which is preliminary data.</text>
</comment>
<dbReference type="EMBL" id="AKGD01000002">
    <property type="protein sequence ID" value="EIT69778.1"/>
    <property type="molecule type" value="Genomic_DNA"/>
</dbReference>
<protein>
    <recommendedName>
        <fullName evidence="5">Gram-positive cocci surface proteins LPxTG domain-containing protein</fullName>
    </recommendedName>
</protein>
<evidence type="ECO:0000313" key="4">
    <source>
        <dbReference type="Proteomes" id="UP000003704"/>
    </source>
</evidence>
<feature type="signal peptide" evidence="2">
    <location>
        <begin position="1"/>
        <end position="37"/>
    </location>
</feature>
<dbReference type="AlphaFoldDB" id="I8T7P1"/>
<dbReference type="Proteomes" id="UP000003704">
    <property type="component" value="Unassembled WGS sequence"/>
</dbReference>
<keyword evidence="1" id="KW-0472">Membrane</keyword>
<keyword evidence="2" id="KW-0732">Signal</keyword>
<keyword evidence="1" id="KW-0812">Transmembrane</keyword>
<proteinExistence type="predicted"/>
<sequence length="190" mass="20086">MIRVSPNRAEPALPARWRSTACLALLACAVSATPVFAHEGHDHGDGPVVQQQQLAPRLTHASARLEVVALLHGHDLLIYADDYASNAPVPGLRVDVRTSGRLIQALETEPGLYRASLQIEPQEAEVQLEVSLSGEGIAEHFGGRLAVDERAGEAAKTTSGNTLIAATVAGMAALSLLIIGALVLRRRRAA</sequence>
<evidence type="ECO:0000256" key="1">
    <source>
        <dbReference type="SAM" id="Phobius"/>
    </source>
</evidence>
<evidence type="ECO:0000256" key="2">
    <source>
        <dbReference type="SAM" id="SignalP"/>
    </source>
</evidence>
<feature type="transmembrane region" description="Helical" evidence="1">
    <location>
        <begin position="163"/>
        <end position="184"/>
    </location>
</feature>
<dbReference type="STRING" id="1172194.WQQ_33600"/>
<gene>
    <name evidence="3" type="ORF">WQQ_33600</name>
</gene>
<keyword evidence="4" id="KW-1185">Reference proteome</keyword>
<keyword evidence="1" id="KW-1133">Transmembrane helix</keyword>